<keyword evidence="1" id="KW-0472">Membrane</keyword>
<accession>A0A5B7JTB8</accession>
<dbReference type="Proteomes" id="UP000324222">
    <property type="component" value="Unassembled WGS sequence"/>
</dbReference>
<evidence type="ECO:0000256" key="1">
    <source>
        <dbReference type="SAM" id="Phobius"/>
    </source>
</evidence>
<evidence type="ECO:0000313" key="3">
    <source>
        <dbReference type="Proteomes" id="UP000324222"/>
    </source>
</evidence>
<name>A0A5B7JTB8_PORTR</name>
<reference evidence="2 3" key="1">
    <citation type="submission" date="2019-05" db="EMBL/GenBank/DDBJ databases">
        <title>Another draft genome of Portunus trituberculatus and its Hox gene families provides insights of decapod evolution.</title>
        <authorList>
            <person name="Jeong J.-H."/>
            <person name="Song I."/>
            <person name="Kim S."/>
            <person name="Choi T."/>
            <person name="Kim D."/>
            <person name="Ryu S."/>
            <person name="Kim W."/>
        </authorList>
    </citation>
    <scope>NUCLEOTIDE SEQUENCE [LARGE SCALE GENOMIC DNA]</scope>
    <source>
        <tissue evidence="2">Muscle</tissue>
    </source>
</reference>
<evidence type="ECO:0000313" key="2">
    <source>
        <dbReference type="EMBL" id="MPD00111.1"/>
    </source>
</evidence>
<feature type="transmembrane region" description="Helical" evidence="1">
    <location>
        <begin position="32"/>
        <end position="54"/>
    </location>
</feature>
<keyword evidence="3" id="KW-1185">Reference proteome</keyword>
<proteinExistence type="predicted"/>
<dbReference type="EMBL" id="VSRR010121410">
    <property type="protein sequence ID" value="MPD00111.1"/>
    <property type="molecule type" value="Genomic_DNA"/>
</dbReference>
<comment type="caution">
    <text evidence="2">The sequence shown here is derived from an EMBL/GenBank/DDBJ whole genome shotgun (WGS) entry which is preliminary data.</text>
</comment>
<keyword evidence="1" id="KW-1133">Transmembrane helix</keyword>
<protein>
    <submittedName>
        <fullName evidence="2">Uncharacterized protein</fullName>
    </submittedName>
</protein>
<organism evidence="2 3">
    <name type="scientific">Portunus trituberculatus</name>
    <name type="common">Swimming crab</name>
    <name type="synonym">Neptunus trituberculatus</name>
    <dbReference type="NCBI Taxonomy" id="210409"/>
    <lineage>
        <taxon>Eukaryota</taxon>
        <taxon>Metazoa</taxon>
        <taxon>Ecdysozoa</taxon>
        <taxon>Arthropoda</taxon>
        <taxon>Crustacea</taxon>
        <taxon>Multicrustacea</taxon>
        <taxon>Malacostraca</taxon>
        <taxon>Eumalacostraca</taxon>
        <taxon>Eucarida</taxon>
        <taxon>Decapoda</taxon>
        <taxon>Pleocyemata</taxon>
        <taxon>Brachyura</taxon>
        <taxon>Eubrachyura</taxon>
        <taxon>Portunoidea</taxon>
        <taxon>Portunidae</taxon>
        <taxon>Portuninae</taxon>
        <taxon>Portunus</taxon>
    </lineage>
</organism>
<dbReference type="AlphaFoldDB" id="A0A5B7JTB8"/>
<gene>
    <name evidence="2" type="ORF">E2C01_095562</name>
</gene>
<keyword evidence="1" id="KW-0812">Transmembrane</keyword>
<sequence>MSSNITNLYFAITHRDTKTNEITYSRMENEAIIINTQAAALAALGILLPVMLALRPFRRRWSERLTEHL</sequence>